<dbReference type="SUPFAM" id="SSF49562">
    <property type="entry name" value="C2 domain (Calcium/lipid-binding domain, CaLB)"/>
    <property type="match status" value="2"/>
</dbReference>
<dbReference type="GO" id="GO:0001786">
    <property type="term" value="F:phosphatidylserine binding"/>
    <property type="evidence" value="ECO:0007669"/>
    <property type="project" value="TreeGrafter"/>
</dbReference>
<keyword evidence="2" id="KW-0812">Transmembrane</keyword>
<dbReference type="PROSITE" id="PS50004">
    <property type="entry name" value="C2"/>
    <property type="match status" value="2"/>
</dbReference>
<keyword evidence="5" id="KW-1185">Reference proteome</keyword>
<organism evidence="4 5">
    <name type="scientific">Engystomops pustulosus</name>
    <name type="common">Tungara frog</name>
    <name type="synonym">Physalaemus pustulosus</name>
    <dbReference type="NCBI Taxonomy" id="76066"/>
    <lineage>
        <taxon>Eukaryota</taxon>
        <taxon>Metazoa</taxon>
        <taxon>Chordata</taxon>
        <taxon>Craniata</taxon>
        <taxon>Vertebrata</taxon>
        <taxon>Euteleostomi</taxon>
        <taxon>Amphibia</taxon>
        <taxon>Batrachia</taxon>
        <taxon>Anura</taxon>
        <taxon>Neobatrachia</taxon>
        <taxon>Hyloidea</taxon>
        <taxon>Leptodactylidae</taxon>
        <taxon>Leiuperinae</taxon>
        <taxon>Engystomops</taxon>
    </lineage>
</organism>
<dbReference type="GO" id="GO:0030424">
    <property type="term" value="C:axon"/>
    <property type="evidence" value="ECO:0007669"/>
    <property type="project" value="TreeGrafter"/>
</dbReference>
<dbReference type="GO" id="GO:0030276">
    <property type="term" value="F:clathrin binding"/>
    <property type="evidence" value="ECO:0007669"/>
    <property type="project" value="TreeGrafter"/>
</dbReference>
<dbReference type="GO" id="GO:0005544">
    <property type="term" value="F:calcium-dependent phospholipid binding"/>
    <property type="evidence" value="ECO:0007669"/>
    <property type="project" value="TreeGrafter"/>
</dbReference>
<name>A0AAV7BU46_ENGPU</name>
<feature type="transmembrane region" description="Helical" evidence="2">
    <location>
        <begin position="57"/>
        <end position="82"/>
    </location>
</feature>
<dbReference type="SMART" id="SM00239">
    <property type="entry name" value="C2"/>
    <property type="match status" value="1"/>
</dbReference>
<evidence type="ECO:0000313" key="4">
    <source>
        <dbReference type="EMBL" id="KAG8576108.1"/>
    </source>
</evidence>
<dbReference type="GO" id="GO:0098793">
    <property type="term" value="C:presynapse"/>
    <property type="evidence" value="ECO:0007669"/>
    <property type="project" value="GOC"/>
</dbReference>
<comment type="caution">
    <text evidence="4">The sequence shown here is derived from an EMBL/GenBank/DDBJ whole genome shotgun (WGS) entry which is preliminary data.</text>
</comment>
<dbReference type="GO" id="GO:0005509">
    <property type="term" value="F:calcium ion binding"/>
    <property type="evidence" value="ECO:0007669"/>
    <property type="project" value="TreeGrafter"/>
</dbReference>
<dbReference type="GO" id="GO:0005886">
    <property type="term" value="C:plasma membrane"/>
    <property type="evidence" value="ECO:0007669"/>
    <property type="project" value="TreeGrafter"/>
</dbReference>
<keyword evidence="2" id="KW-1133">Transmembrane helix</keyword>
<dbReference type="AlphaFoldDB" id="A0AAV7BU46"/>
<dbReference type="GO" id="GO:0000149">
    <property type="term" value="F:SNARE binding"/>
    <property type="evidence" value="ECO:0007669"/>
    <property type="project" value="TreeGrafter"/>
</dbReference>
<proteinExistence type="inferred from homology"/>
<evidence type="ECO:0000256" key="2">
    <source>
        <dbReference type="SAM" id="Phobius"/>
    </source>
</evidence>
<dbReference type="InterPro" id="IPR035892">
    <property type="entry name" value="C2_domain_sf"/>
</dbReference>
<accession>A0AAV7BU46</accession>
<dbReference type="Gene3D" id="2.60.40.150">
    <property type="entry name" value="C2 domain"/>
    <property type="match status" value="2"/>
</dbReference>
<evidence type="ECO:0000256" key="1">
    <source>
        <dbReference type="ARBA" id="ARBA00006996"/>
    </source>
</evidence>
<reference evidence="4" key="1">
    <citation type="thesis" date="2020" institute="ProQuest LLC" country="789 East Eisenhower Parkway, Ann Arbor, MI, USA">
        <title>Comparative Genomics and Chromosome Evolution.</title>
        <authorList>
            <person name="Mudd A.B."/>
        </authorList>
    </citation>
    <scope>NUCLEOTIDE SEQUENCE</scope>
    <source>
        <strain evidence="4">237g6f4</strain>
        <tissue evidence="4">Blood</tissue>
    </source>
</reference>
<evidence type="ECO:0000259" key="3">
    <source>
        <dbReference type="PROSITE" id="PS50004"/>
    </source>
</evidence>
<dbReference type="GO" id="GO:0048791">
    <property type="term" value="P:calcium ion-regulated exocytosis of neurotransmitter"/>
    <property type="evidence" value="ECO:0007669"/>
    <property type="project" value="TreeGrafter"/>
</dbReference>
<dbReference type="PANTHER" id="PTHR10024">
    <property type="entry name" value="SYNAPTOTAGMIN"/>
    <property type="match status" value="1"/>
</dbReference>
<feature type="domain" description="C2" evidence="3">
    <location>
        <begin position="215"/>
        <end position="331"/>
    </location>
</feature>
<dbReference type="Proteomes" id="UP000824782">
    <property type="component" value="Unassembled WGS sequence"/>
</dbReference>
<dbReference type="InterPro" id="IPR000008">
    <property type="entry name" value="C2_dom"/>
</dbReference>
<comment type="similarity">
    <text evidence="1">Belongs to the synaptotagmin family.</text>
</comment>
<dbReference type="Pfam" id="PF00168">
    <property type="entry name" value="C2"/>
    <property type="match status" value="2"/>
</dbReference>
<sequence>MMDIEPMMTQVAEEQTSPGAVCHSVIFFCSKGMIEGVVVFLFIWLLIQVLLNKHQEVHLQVLLGAGLALLCFCLLLGCAICWHKSRKQQSSTSSDGGDKSCTQQCNRDMELSDNLARPINDVMHQQYHTLNIPPSGCGERLSPPQQRLNCFSERNHQVRASLPSLYQLSSKTKRVLKRRSTVMGESLSNGDLARLVGLPKSYTDPNGFYSIKQSSPLLVHFTLFYSLADEMLTVSVTGLSNLPKQLYQKRNSFVRAWLLPGFKEPCPAQTENSEGTQKFTFLGHKPEDLKDKTLRLALYKRDRSSMREGFIGEVLFSCATLDCNSQAALAFTKELSITKIKLKKSFSTMDIISPVTSNLKSHGEILILLQHQAIANRIKVMVQKAQNLGKLSRIPGAPDHFVSIRLIQESQVMDIKETRTASGSSPVWNAPFLFDVPLESVQSPYLHLEFVVMQGRIYNRARILGRVVIGAGASGAGMAHWQQMCNKAPVECSHWHTLQSNVF</sequence>
<feature type="domain" description="C2" evidence="3">
    <location>
        <begin position="361"/>
        <end position="496"/>
    </location>
</feature>
<gene>
    <name evidence="4" type="ORF">GDO81_009774</name>
</gene>
<feature type="transmembrane region" description="Helical" evidence="2">
    <location>
        <begin position="33"/>
        <end position="51"/>
    </location>
</feature>
<evidence type="ECO:0000313" key="5">
    <source>
        <dbReference type="Proteomes" id="UP000824782"/>
    </source>
</evidence>
<dbReference type="GO" id="GO:0070382">
    <property type="term" value="C:exocytic vesicle"/>
    <property type="evidence" value="ECO:0007669"/>
    <property type="project" value="TreeGrafter"/>
</dbReference>
<dbReference type="GO" id="GO:0006906">
    <property type="term" value="P:vesicle fusion"/>
    <property type="evidence" value="ECO:0007669"/>
    <property type="project" value="TreeGrafter"/>
</dbReference>
<protein>
    <recommendedName>
        <fullName evidence="3">C2 domain-containing protein</fullName>
    </recommendedName>
</protein>
<dbReference type="PANTHER" id="PTHR10024:SF351">
    <property type="entry name" value="SYNAPTOTAGMIN-4-LIKE"/>
    <property type="match status" value="1"/>
</dbReference>
<keyword evidence="2" id="KW-0472">Membrane</keyword>
<dbReference type="EMBL" id="WNYA01000004">
    <property type="protein sequence ID" value="KAG8576108.1"/>
    <property type="molecule type" value="Genomic_DNA"/>
</dbReference>